<name>A0A2K8Z8N5_9BACT</name>
<dbReference type="InterPro" id="IPR007922">
    <property type="entry name" value="DciA-like"/>
</dbReference>
<proteinExistence type="predicted"/>
<dbReference type="EMBL" id="CP025096">
    <property type="protein sequence ID" value="AUD06236.1"/>
    <property type="molecule type" value="Genomic_DNA"/>
</dbReference>
<accession>A0A2K8Z8N5</accession>
<evidence type="ECO:0000313" key="1">
    <source>
        <dbReference type="EMBL" id="AUD06236.1"/>
    </source>
</evidence>
<dbReference type="Pfam" id="PF05258">
    <property type="entry name" value="DciA"/>
    <property type="match status" value="1"/>
</dbReference>
<gene>
    <name evidence="1" type="ORF">CWM47_32970</name>
</gene>
<keyword evidence="2" id="KW-1185">Reference proteome</keyword>
<sequence>MNQPNQTYRYNRENATRVAGVTSLKDAIGQLLKAYQLQTRFNETYLEAFWGRMMGPSIASRTNRLYVRDKKLYIEIASAPLRSELVNAKQKLIQLVNKDMGTDVIEDVVFI</sequence>
<dbReference type="RefSeq" id="WP_100992786.1">
    <property type="nucleotide sequence ID" value="NZ_CP025096.1"/>
</dbReference>
<dbReference type="PANTHER" id="PTHR36456:SF1">
    <property type="entry name" value="UPF0232 PROTEIN SCO3875"/>
    <property type="match status" value="1"/>
</dbReference>
<dbReference type="OrthoDB" id="9796545at2"/>
<organism evidence="1 2">
    <name type="scientific">Spirosoma pollinicola</name>
    <dbReference type="NCBI Taxonomy" id="2057025"/>
    <lineage>
        <taxon>Bacteria</taxon>
        <taxon>Pseudomonadati</taxon>
        <taxon>Bacteroidota</taxon>
        <taxon>Cytophagia</taxon>
        <taxon>Cytophagales</taxon>
        <taxon>Cytophagaceae</taxon>
        <taxon>Spirosoma</taxon>
    </lineage>
</organism>
<protein>
    <submittedName>
        <fullName evidence="1">DUF721 domain-containing protein</fullName>
    </submittedName>
</protein>
<evidence type="ECO:0000313" key="2">
    <source>
        <dbReference type="Proteomes" id="UP000232883"/>
    </source>
</evidence>
<dbReference type="KEGG" id="spir:CWM47_32970"/>
<dbReference type="AlphaFoldDB" id="A0A2K8Z8N5"/>
<dbReference type="PANTHER" id="PTHR36456">
    <property type="entry name" value="UPF0232 PROTEIN SCO3875"/>
    <property type="match status" value="1"/>
</dbReference>
<dbReference type="Proteomes" id="UP000232883">
    <property type="component" value="Chromosome"/>
</dbReference>
<reference evidence="1 2" key="1">
    <citation type="submission" date="2017-11" db="EMBL/GenBank/DDBJ databases">
        <title>Taxonomic description and genome sequences of Spirosoma HA7 sp. nov., isolated from pollen microhabitat of Corylus avellana.</title>
        <authorList>
            <person name="Ambika Manirajan B."/>
            <person name="Suarez C."/>
            <person name="Ratering S."/>
            <person name="Geissler-Plaum R."/>
            <person name="Cardinale M."/>
            <person name="Sylvia S."/>
        </authorList>
    </citation>
    <scope>NUCLEOTIDE SEQUENCE [LARGE SCALE GENOMIC DNA]</scope>
    <source>
        <strain evidence="1 2">HA7</strain>
    </source>
</reference>